<reference evidence="2 3" key="1">
    <citation type="submission" date="2017-04" db="EMBL/GenBank/DDBJ databases">
        <title>Draft genome sequence of Zooshikella ganghwensis VG4 isolated from Red Sea sediments.</title>
        <authorList>
            <person name="Rehman Z."/>
            <person name="Alam I."/>
            <person name="Kamau A."/>
            <person name="Bajic V."/>
            <person name="Leiknes T."/>
        </authorList>
    </citation>
    <scope>NUCLEOTIDE SEQUENCE [LARGE SCALE GENOMIC DNA]</scope>
    <source>
        <strain evidence="2 3">VG4</strain>
    </source>
</reference>
<gene>
    <name evidence="2" type="ORF">B9G39_12280</name>
</gene>
<evidence type="ECO:0008006" key="4">
    <source>
        <dbReference type="Google" id="ProtNLM"/>
    </source>
</evidence>
<name>A0A4P9VQ13_9GAMM</name>
<organism evidence="2 3">
    <name type="scientific">Zooshikella ganghwensis</name>
    <dbReference type="NCBI Taxonomy" id="202772"/>
    <lineage>
        <taxon>Bacteria</taxon>
        <taxon>Pseudomonadati</taxon>
        <taxon>Pseudomonadota</taxon>
        <taxon>Gammaproteobacteria</taxon>
        <taxon>Oceanospirillales</taxon>
        <taxon>Zooshikellaceae</taxon>
        <taxon>Zooshikella</taxon>
    </lineage>
</organism>
<dbReference type="InterPro" id="IPR016024">
    <property type="entry name" value="ARM-type_fold"/>
</dbReference>
<sequence length="357" mass="38981">MKKNAIFIGALAGGALLAGGYFFFSSSVSKENYTELSVSNMPTEQINPKSVSTQDIKETQSGKYISKERSVQPSTVMSEQEILEEAPIETSPYDRAKATVDNLRLLLAEAESSEKQGEIQSILQSLLENAEQDASALSSIIDNYRLDPNSEMGAHLQSVLAEIKDPEVEAAAIDLVKSGSPENQIAGLDLLAQLNIPSESIYNLTRDILAANDNPEVLMSALNAMPVIPLPAQDAQEAMQQLSTLARSSADSGVRSASIFKIGQWAKDEHDLSPVVGILQKSNDPDDRISAIMAIQESNVVSDQLRYTLAQLMSNKKELWEVRRMAAESLTRFKMSSKEYAAYQTFLKEQGDIAEGN</sequence>
<comment type="caution">
    <text evidence="2">The sequence shown here is derived from an EMBL/GenBank/DDBJ whole genome shotgun (WGS) entry which is preliminary data.</text>
</comment>
<keyword evidence="3" id="KW-1185">Reference proteome</keyword>
<evidence type="ECO:0000313" key="2">
    <source>
        <dbReference type="EMBL" id="RDH44162.1"/>
    </source>
</evidence>
<proteinExistence type="predicted"/>
<feature type="coiled-coil region" evidence="1">
    <location>
        <begin position="93"/>
        <end position="147"/>
    </location>
</feature>
<dbReference type="Gene3D" id="1.25.10.10">
    <property type="entry name" value="Leucine-rich Repeat Variant"/>
    <property type="match status" value="1"/>
</dbReference>
<dbReference type="AlphaFoldDB" id="A0A4P9VQ13"/>
<evidence type="ECO:0000256" key="1">
    <source>
        <dbReference type="SAM" id="Coils"/>
    </source>
</evidence>
<dbReference type="EMBL" id="NDXW01000001">
    <property type="protein sequence ID" value="RDH44162.1"/>
    <property type="molecule type" value="Genomic_DNA"/>
</dbReference>
<dbReference type="Proteomes" id="UP000257039">
    <property type="component" value="Unassembled WGS sequence"/>
</dbReference>
<dbReference type="SUPFAM" id="SSF48371">
    <property type="entry name" value="ARM repeat"/>
    <property type="match status" value="1"/>
</dbReference>
<dbReference type="InterPro" id="IPR011989">
    <property type="entry name" value="ARM-like"/>
</dbReference>
<dbReference type="RefSeq" id="WP_094787370.1">
    <property type="nucleotide sequence ID" value="NZ_NDXW01000001.1"/>
</dbReference>
<keyword evidence="1" id="KW-0175">Coiled coil</keyword>
<evidence type="ECO:0000313" key="3">
    <source>
        <dbReference type="Proteomes" id="UP000257039"/>
    </source>
</evidence>
<accession>A0A4P9VQ13</accession>
<protein>
    <recommendedName>
        <fullName evidence="4">HEAT repeat domain-containing protein</fullName>
    </recommendedName>
</protein>